<keyword evidence="2" id="KW-1185">Reference proteome</keyword>
<sequence length="98" mass="10514">MIAGVISHTNAIDSRSAASEPLAGGAHIRTSCVVFNYSAGNIKVIDIQMETVRNVSARVIGPKRDDAGCGLNATRRSRRTYFDVMDVIEFGEREAGAT</sequence>
<reference evidence="1 2" key="1">
    <citation type="journal article" date="2019" name="Commun. Biol.">
        <title>The bagworm genome reveals a unique fibroin gene that provides high tensile strength.</title>
        <authorList>
            <person name="Kono N."/>
            <person name="Nakamura H."/>
            <person name="Ohtoshi R."/>
            <person name="Tomita M."/>
            <person name="Numata K."/>
            <person name="Arakawa K."/>
        </authorList>
    </citation>
    <scope>NUCLEOTIDE SEQUENCE [LARGE SCALE GENOMIC DNA]</scope>
</reference>
<name>A0A4C1X7F3_EUMVA</name>
<proteinExistence type="predicted"/>
<evidence type="ECO:0000313" key="2">
    <source>
        <dbReference type="Proteomes" id="UP000299102"/>
    </source>
</evidence>
<evidence type="ECO:0000313" key="1">
    <source>
        <dbReference type="EMBL" id="GBP59726.1"/>
    </source>
</evidence>
<dbReference type="EMBL" id="BGZK01000769">
    <property type="protein sequence ID" value="GBP59726.1"/>
    <property type="molecule type" value="Genomic_DNA"/>
</dbReference>
<organism evidence="1 2">
    <name type="scientific">Eumeta variegata</name>
    <name type="common">Bagworm moth</name>
    <name type="synonym">Eumeta japonica</name>
    <dbReference type="NCBI Taxonomy" id="151549"/>
    <lineage>
        <taxon>Eukaryota</taxon>
        <taxon>Metazoa</taxon>
        <taxon>Ecdysozoa</taxon>
        <taxon>Arthropoda</taxon>
        <taxon>Hexapoda</taxon>
        <taxon>Insecta</taxon>
        <taxon>Pterygota</taxon>
        <taxon>Neoptera</taxon>
        <taxon>Endopterygota</taxon>
        <taxon>Lepidoptera</taxon>
        <taxon>Glossata</taxon>
        <taxon>Ditrysia</taxon>
        <taxon>Tineoidea</taxon>
        <taxon>Psychidae</taxon>
        <taxon>Oiketicinae</taxon>
        <taxon>Eumeta</taxon>
    </lineage>
</organism>
<accession>A0A4C1X7F3</accession>
<gene>
    <name evidence="1" type="ORF">EVAR_36511_1</name>
</gene>
<dbReference type="AlphaFoldDB" id="A0A4C1X7F3"/>
<protein>
    <submittedName>
        <fullName evidence="1">Uncharacterized protein</fullName>
    </submittedName>
</protein>
<dbReference type="Proteomes" id="UP000299102">
    <property type="component" value="Unassembled WGS sequence"/>
</dbReference>
<comment type="caution">
    <text evidence="1">The sequence shown here is derived from an EMBL/GenBank/DDBJ whole genome shotgun (WGS) entry which is preliminary data.</text>
</comment>